<proteinExistence type="predicted"/>
<sequence length="248" mass="28170">MKYIEKLAKDYGIEENAKIRVPVTPGTTLFSFCLLVGSIMFLALRSRPDILFSVIYLSQFNTAHNGSHIKALLQVLQYVMNTRDYSINLSSCVGEKIDVFTDASWATDLETCRSFGGHLIYVGGVAVGWGCSKQKSVAASIMEAEFVTTVDTLLSFYWLSYIFEKISLLNCVNRLVFHSDSLASIQFTRNDVEKTRSKHIRVKYAIIREYYEEGLFSLSKIPTEWNVADIFTKWLDGTRLEDLCANIF</sequence>
<accession>T1ILY0</accession>
<feature type="transmembrane region" description="Helical" evidence="1">
    <location>
        <begin position="21"/>
        <end position="44"/>
    </location>
</feature>
<evidence type="ECO:0000313" key="2">
    <source>
        <dbReference type="EnsemblMetazoa" id="SMAR001972-PA"/>
    </source>
</evidence>
<reference evidence="3" key="1">
    <citation type="submission" date="2011-05" db="EMBL/GenBank/DDBJ databases">
        <authorList>
            <person name="Richards S.R."/>
            <person name="Qu J."/>
            <person name="Jiang H."/>
            <person name="Jhangiani S.N."/>
            <person name="Agravi P."/>
            <person name="Goodspeed R."/>
            <person name="Gross S."/>
            <person name="Mandapat C."/>
            <person name="Jackson L."/>
            <person name="Mathew T."/>
            <person name="Pu L."/>
            <person name="Thornton R."/>
            <person name="Saada N."/>
            <person name="Wilczek-Boney K.B."/>
            <person name="Lee S."/>
            <person name="Kovar C."/>
            <person name="Wu Y."/>
            <person name="Scherer S.E."/>
            <person name="Worley K.C."/>
            <person name="Muzny D.M."/>
            <person name="Gibbs R."/>
        </authorList>
    </citation>
    <scope>NUCLEOTIDE SEQUENCE</scope>
    <source>
        <strain evidence="3">Brora</strain>
    </source>
</reference>
<dbReference type="PANTHER" id="PTHR11439:SF483">
    <property type="entry name" value="PEPTIDE SYNTHASE GLIP-LIKE, PUTATIVE (AFU_ORTHOLOGUE AFUA_3G12920)-RELATED"/>
    <property type="match status" value="1"/>
</dbReference>
<name>T1ILY0_STRMM</name>
<reference evidence="2" key="2">
    <citation type="submission" date="2015-02" db="UniProtKB">
        <authorList>
            <consortium name="EnsemblMetazoa"/>
        </authorList>
    </citation>
    <scope>IDENTIFICATION</scope>
</reference>
<keyword evidence="1" id="KW-0812">Transmembrane</keyword>
<dbReference type="STRING" id="126957.T1ILY0"/>
<keyword evidence="1" id="KW-0472">Membrane</keyword>
<keyword evidence="1" id="KW-1133">Transmembrane helix</keyword>
<dbReference type="EnsemblMetazoa" id="SMAR001972-RA">
    <property type="protein sequence ID" value="SMAR001972-PA"/>
    <property type="gene ID" value="SMAR001972"/>
</dbReference>
<keyword evidence="3" id="KW-1185">Reference proteome</keyword>
<dbReference type="Proteomes" id="UP000014500">
    <property type="component" value="Unassembled WGS sequence"/>
</dbReference>
<evidence type="ECO:0000313" key="3">
    <source>
        <dbReference type="Proteomes" id="UP000014500"/>
    </source>
</evidence>
<dbReference type="AlphaFoldDB" id="T1ILY0"/>
<dbReference type="HOGENOM" id="CLU_001650_6_0_1"/>
<protein>
    <recommendedName>
        <fullName evidence="4">RNase H type-1 domain-containing protein</fullName>
    </recommendedName>
</protein>
<organism evidence="2 3">
    <name type="scientific">Strigamia maritima</name>
    <name type="common">European centipede</name>
    <name type="synonym">Geophilus maritimus</name>
    <dbReference type="NCBI Taxonomy" id="126957"/>
    <lineage>
        <taxon>Eukaryota</taxon>
        <taxon>Metazoa</taxon>
        <taxon>Ecdysozoa</taxon>
        <taxon>Arthropoda</taxon>
        <taxon>Myriapoda</taxon>
        <taxon>Chilopoda</taxon>
        <taxon>Pleurostigmophora</taxon>
        <taxon>Geophilomorpha</taxon>
        <taxon>Linotaeniidae</taxon>
        <taxon>Strigamia</taxon>
    </lineage>
</organism>
<dbReference type="eggNOG" id="KOG0017">
    <property type="taxonomic scope" value="Eukaryota"/>
</dbReference>
<dbReference type="PANTHER" id="PTHR11439">
    <property type="entry name" value="GAG-POL-RELATED RETROTRANSPOSON"/>
    <property type="match status" value="1"/>
</dbReference>
<dbReference type="PhylomeDB" id="T1ILY0"/>
<evidence type="ECO:0000256" key="1">
    <source>
        <dbReference type="SAM" id="Phobius"/>
    </source>
</evidence>
<evidence type="ECO:0008006" key="4">
    <source>
        <dbReference type="Google" id="ProtNLM"/>
    </source>
</evidence>
<dbReference type="EMBL" id="JH430923">
    <property type="status" value="NOT_ANNOTATED_CDS"/>
    <property type="molecule type" value="Genomic_DNA"/>
</dbReference>
<dbReference type="CDD" id="cd09272">
    <property type="entry name" value="RNase_HI_RT_Ty1"/>
    <property type="match status" value="1"/>
</dbReference>